<evidence type="ECO:0000256" key="6">
    <source>
        <dbReference type="ARBA" id="ARBA00022989"/>
    </source>
</evidence>
<feature type="transmembrane region" description="Helical" evidence="8">
    <location>
        <begin position="271"/>
        <end position="296"/>
    </location>
</feature>
<dbReference type="PANTHER" id="PTHR34975">
    <property type="entry name" value="SPORE GERMINATION PROTEIN A2"/>
    <property type="match status" value="1"/>
</dbReference>
<dbReference type="Proteomes" id="UP000076623">
    <property type="component" value="Chromosome"/>
</dbReference>
<proteinExistence type="inferred from homology"/>
<dbReference type="AlphaFoldDB" id="A0A160IK81"/>
<feature type="transmembrane region" description="Helical" evidence="8">
    <location>
        <begin position="36"/>
        <end position="57"/>
    </location>
</feature>
<dbReference type="PANTHER" id="PTHR34975:SF2">
    <property type="entry name" value="SPORE GERMINATION PROTEIN A2"/>
    <property type="match status" value="1"/>
</dbReference>
<dbReference type="Pfam" id="PF03845">
    <property type="entry name" value="Spore_permease"/>
    <property type="match status" value="1"/>
</dbReference>
<keyword evidence="7 8" id="KW-0472">Membrane</keyword>
<keyword evidence="6 8" id="KW-1133">Transmembrane helix</keyword>
<dbReference type="EMBL" id="CP015378">
    <property type="protein sequence ID" value="ANC76513.1"/>
    <property type="molecule type" value="Genomic_DNA"/>
</dbReference>
<keyword evidence="10" id="KW-1185">Reference proteome</keyword>
<dbReference type="GO" id="GO:0016020">
    <property type="term" value="C:membrane"/>
    <property type="evidence" value="ECO:0007669"/>
    <property type="project" value="UniProtKB-SubCell"/>
</dbReference>
<evidence type="ECO:0000256" key="7">
    <source>
        <dbReference type="ARBA" id="ARBA00023136"/>
    </source>
</evidence>
<feature type="transmembrane region" description="Helical" evidence="8">
    <location>
        <begin position="184"/>
        <end position="206"/>
    </location>
</feature>
<keyword evidence="5 8" id="KW-0812">Transmembrane</keyword>
<feature type="transmembrane region" description="Helical" evidence="8">
    <location>
        <begin position="77"/>
        <end position="98"/>
    </location>
</feature>
<name>A0A160IK81_9BACL</name>
<evidence type="ECO:0000256" key="8">
    <source>
        <dbReference type="SAM" id="Phobius"/>
    </source>
</evidence>
<dbReference type="NCBIfam" id="TIGR00912">
    <property type="entry name" value="2A0309"/>
    <property type="match status" value="1"/>
</dbReference>
<feature type="transmembrane region" description="Helical" evidence="8">
    <location>
        <begin position="340"/>
        <end position="360"/>
    </location>
</feature>
<dbReference type="KEGG" id="fpn:ABE65_006745"/>
<evidence type="ECO:0000313" key="10">
    <source>
        <dbReference type="Proteomes" id="UP000076623"/>
    </source>
</evidence>
<feature type="transmembrane region" description="Helical" evidence="8">
    <location>
        <begin position="218"/>
        <end position="251"/>
    </location>
</feature>
<dbReference type="RefSeq" id="WP_066392744.1">
    <property type="nucleotide sequence ID" value="NZ_CP015378.1"/>
</dbReference>
<feature type="transmembrane region" description="Helical" evidence="8">
    <location>
        <begin position="12"/>
        <end position="30"/>
    </location>
</feature>
<dbReference type="GO" id="GO:0009847">
    <property type="term" value="P:spore germination"/>
    <property type="evidence" value="ECO:0007669"/>
    <property type="project" value="InterPro"/>
</dbReference>
<feature type="transmembrane region" description="Helical" evidence="8">
    <location>
        <begin position="104"/>
        <end position="130"/>
    </location>
</feature>
<feature type="transmembrane region" description="Helical" evidence="8">
    <location>
        <begin position="308"/>
        <end position="328"/>
    </location>
</feature>
<evidence type="ECO:0000256" key="5">
    <source>
        <dbReference type="ARBA" id="ARBA00022692"/>
    </source>
</evidence>
<sequence length="377" mass="41780">MKTIKIDIQQYFIIIVLFELGSAILVGLGMDAGRDAWIAILLGMICGMVLFLGYFFLYKQFPEQSLTQYVEILFGKYVGKLFAFLYLMYFMYLAARVLRDFGSLLLSAVFVQTPIIVVNALMIATIVYVLKLGFEVLVRTGEIIFSLVVLLGVILAVLVLSADLMKYNYLLPVLGQGFFPVLKAAFPVTPTFPFGEMVVFTMLFPYLKTTKKTKALTVGLFAIMLSGVILSVTVAMDIAILGGHVATHVYFPLLAAVAKINLGEFIQRLDALVVFTLIIGGFFKISVLFYVAVKATQDIFGVKDEKKLIGPIGIVLILSSIVIAANYVEHITEGLKIVPHFIHIPFQVVLPSLFIIVCLMRRKKLKHFASSPSTSTE</sequence>
<evidence type="ECO:0000256" key="4">
    <source>
        <dbReference type="ARBA" id="ARBA00022544"/>
    </source>
</evidence>
<comment type="subcellular location">
    <subcellularLocation>
        <location evidence="1">Membrane</location>
        <topology evidence="1">Multi-pass membrane protein</topology>
    </subcellularLocation>
</comment>
<dbReference type="InterPro" id="IPR004761">
    <property type="entry name" value="Spore_GerAB"/>
</dbReference>
<gene>
    <name evidence="9" type="ORF">ABE65_006745</name>
</gene>
<comment type="similarity">
    <text evidence="2">Belongs to the amino acid-polyamine-organocation (APC) superfamily. Spore germination protein (SGP) (TC 2.A.3.9) family.</text>
</comment>
<keyword evidence="3" id="KW-0813">Transport</keyword>
<evidence type="ECO:0000256" key="3">
    <source>
        <dbReference type="ARBA" id="ARBA00022448"/>
    </source>
</evidence>
<keyword evidence="4" id="KW-0309">Germination</keyword>
<evidence type="ECO:0000256" key="1">
    <source>
        <dbReference type="ARBA" id="ARBA00004141"/>
    </source>
</evidence>
<accession>A0A160IK81</accession>
<feature type="transmembrane region" description="Helical" evidence="8">
    <location>
        <begin position="142"/>
        <end position="164"/>
    </location>
</feature>
<protein>
    <submittedName>
        <fullName evidence="9">Uncharacterized protein</fullName>
    </submittedName>
</protein>
<reference evidence="9 10" key="1">
    <citation type="submission" date="2016-04" db="EMBL/GenBank/DDBJ databases">
        <title>Complete genome sequence of Fictibacillus phosphorivorans G25-29, a strain toxic to nematodes.</title>
        <authorList>
            <person name="Zheng Z."/>
        </authorList>
    </citation>
    <scope>NUCLEOTIDE SEQUENCE [LARGE SCALE GENOMIC DNA]</scope>
    <source>
        <strain evidence="9 10">G25-29</strain>
    </source>
</reference>
<dbReference type="STRING" id="1221500.ABE65_006745"/>
<evidence type="ECO:0000256" key="2">
    <source>
        <dbReference type="ARBA" id="ARBA00007998"/>
    </source>
</evidence>
<evidence type="ECO:0000313" key="9">
    <source>
        <dbReference type="EMBL" id="ANC76513.1"/>
    </source>
</evidence>
<organism evidence="9 10">
    <name type="scientific">Fictibacillus phosphorivorans</name>
    <dbReference type="NCBI Taxonomy" id="1221500"/>
    <lineage>
        <taxon>Bacteria</taxon>
        <taxon>Bacillati</taxon>
        <taxon>Bacillota</taxon>
        <taxon>Bacilli</taxon>
        <taxon>Bacillales</taxon>
        <taxon>Fictibacillaceae</taxon>
        <taxon>Fictibacillus</taxon>
    </lineage>
</organism>